<dbReference type="PRINTS" id="PR00344">
    <property type="entry name" value="BCTRLSENSOR"/>
</dbReference>
<keyword evidence="4" id="KW-0808">Transferase</keyword>
<dbReference type="Pfam" id="PF00072">
    <property type="entry name" value="Response_reg"/>
    <property type="match status" value="1"/>
</dbReference>
<evidence type="ECO:0000256" key="7">
    <source>
        <dbReference type="SAM" id="MobiDB-lite"/>
    </source>
</evidence>
<dbReference type="PANTHER" id="PTHR43047:SF66">
    <property type="entry name" value="HISKA"/>
    <property type="match status" value="1"/>
</dbReference>
<dbReference type="InterPro" id="IPR011006">
    <property type="entry name" value="CheY-like_superfamily"/>
</dbReference>
<dbReference type="PROSITE" id="PS50110">
    <property type="entry name" value="RESPONSE_REGULATORY"/>
    <property type="match status" value="1"/>
</dbReference>
<dbReference type="InterPro" id="IPR003661">
    <property type="entry name" value="HisK_dim/P_dom"/>
</dbReference>
<dbReference type="Gene3D" id="3.30.565.10">
    <property type="entry name" value="Histidine kinase-like ATPase, C-terminal domain"/>
    <property type="match status" value="1"/>
</dbReference>
<dbReference type="InterPro" id="IPR036097">
    <property type="entry name" value="HisK_dim/P_sf"/>
</dbReference>
<evidence type="ECO:0000256" key="5">
    <source>
        <dbReference type="ARBA" id="ARBA00022777"/>
    </source>
</evidence>
<dbReference type="OrthoDB" id="60033at2759"/>
<dbReference type="EC" id="2.7.13.3" evidence="2"/>
<feature type="compositionally biased region" description="Low complexity" evidence="7">
    <location>
        <begin position="699"/>
        <end position="709"/>
    </location>
</feature>
<evidence type="ECO:0000256" key="2">
    <source>
        <dbReference type="ARBA" id="ARBA00012438"/>
    </source>
</evidence>
<dbReference type="Pfam" id="PF00512">
    <property type="entry name" value="HisKA"/>
    <property type="match status" value="1"/>
</dbReference>
<dbReference type="EMBL" id="KL197717">
    <property type="protein sequence ID" value="KDQ58477.1"/>
    <property type="molecule type" value="Genomic_DNA"/>
</dbReference>
<dbReference type="SUPFAM" id="SSF55874">
    <property type="entry name" value="ATPase domain of HSP90 chaperone/DNA topoisomerase II/histidine kinase"/>
    <property type="match status" value="1"/>
</dbReference>
<keyword evidence="12" id="KW-1185">Reference proteome</keyword>
<evidence type="ECO:0000256" key="8">
    <source>
        <dbReference type="SAM" id="Phobius"/>
    </source>
</evidence>
<dbReference type="PANTHER" id="PTHR43047">
    <property type="entry name" value="TWO-COMPONENT HISTIDINE PROTEIN KINASE"/>
    <property type="match status" value="1"/>
</dbReference>
<dbReference type="InterPro" id="IPR005467">
    <property type="entry name" value="His_kinase_dom"/>
</dbReference>
<dbReference type="SUPFAM" id="SSF47384">
    <property type="entry name" value="Homodimeric domain of signal transducing histidine kinase"/>
    <property type="match status" value="1"/>
</dbReference>
<evidence type="ECO:0000256" key="3">
    <source>
        <dbReference type="ARBA" id="ARBA00022553"/>
    </source>
</evidence>
<feature type="domain" description="Histidine kinase" evidence="9">
    <location>
        <begin position="377"/>
        <end position="643"/>
    </location>
</feature>
<dbReference type="HOGENOM" id="CLU_006108_0_0_1"/>
<name>A0A067Q4S0_9AGAM</name>
<keyword evidence="8" id="KW-0472">Membrane</keyword>
<dbReference type="Pfam" id="PF02518">
    <property type="entry name" value="HATPase_c"/>
    <property type="match status" value="1"/>
</dbReference>
<evidence type="ECO:0000256" key="1">
    <source>
        <dbReference type="ARBA" id="ARBA00000085"/>
    </source>
</evidence>
<evidence type="ECO:0000259" key="10">
    <source>
        <dbReference type="PROSITE" id="PS50110"/>
    </source>
</evidence>
<dbReference type="Proteomes" id="UP000027265">
    <property type="component" value="Unassembled WGS sequence"/>
</dbReference>
<dbReference type="InterPro" id="IPR036890">
    <property type="entry name" value="HATPase_C_sf"/>
</dbReference>
<dbReference type="InParanoid" id="A0A067Q4S0"/>
<dbReference type="SUPFAM" id="SSF52172">
    <property type="entry name" value="CheY-like"/>
    <property type="match status" value="1"/>
</dbReference>
<dbReference type="SMART" id="SM00448">
    <property type="entry name" value="REC"/>
    <property type="match status" value="1"/>
</dbReference>
<dbReference type="Gene3D" id="1.10.287.130">
    <property type="match status" value="1"/>
</dbReference>
<dbReference type="InterPro" id="IPR001789">
    <property type="entry name" value="Sig_transdc_resp-reg_receiver"/>
</dbReference>
<organism evidence="11 12">
    <name type="scientific">Jaapia argillacea MUCL 33604</name>
    <dbReference type="NCBI Taxonomy" id="933084"/>
    <lineage>
        <taxon>Eukaryota</taxon>
        <taxon>Fungi</taxon>
        <taxon>Dikarya</taxon>
        <taxon>Basidiomycota</taxon>
        <taxon>Agaricomycotina</taxon>
        <taxon>Agaricomycetes</taxon>
        <taxon>Agaricomycetidae</taxon>
        <taxon>Jaapiales</taxon>
        <taxon>Jaapiaceae</taxon>
        <taxon>Jaapia</taxon>
    </lineage>
</organism>
<evidence type="ECO:0000313" key="11">
    <source>
        <dbReference type="EMBL" id="KDQ58477.1"/>
    </source>
</evidence>
<feature type="transmembrane region" description="Helical" evidence="8">
    <location>
        <begin position="227"/>
        <end position="246"/>
    </location>
</feature>
<accession>A0A067Q4S0</accession>
<feature type="transmembrane region" description="Helical" evidence="8">
    <location>
        <begin position="286"/>
        <end position="304"/>
    </location>
</feature>
<protein>
    <recommendedName>
        <fullName evidence="2">histidine kinase</fullName>
        <ecNumber evidence="2">2.7.13.3</ecNumber>
    </recommendedName>
</protein>
<evidence type="ECO:0000256" key="6">
    <source>
        <dbReference type="PROSITE-ProRule" id="PRU00169"/>
    </source>
</evidence>
<dbReference type="SMART" id="SM00387">
    <property type="entry name" value="HATPase_c"/>
    <property type="match status" value="1"/>
</dbReference>
<keyword evidence="3 6" id="KW-0597">Phosphoprotein</keyword>
<dbReference type="STRING" id="933084.A0A067Q4S0"/>
<proteinExistence type="predicted"/>
<reference evidence="12" key="1">
    <citation type="journal article" date="2014" name="Proc. Natl. Acad. Sci. U.S.A.">
        <title>Extensive sampling of basidiomycete genomes demonstrates inadequacy of the white-rot/brown-rot paradigm for wood decay fungi.</title>
        <authorList>
            <person name="Riley R."/>
            <person name="Salamov A.A."/>
            <person name="Brown D.W."/>
            <person name="Nagy L.G."/>
            <person name="Floudas D."/>
            <person name="Held B.W."/>
            <person name="Levasseur A."/>
            <person name="Lombard V."/>
            <person name="Morin E."/>
            <person name="Otillar R."/>
            <person name="Lindquist E.A."/>
            <person name="Sun H."/>
            <person name="LaButti K.M."/>
            <person name="Schmutz J."/>
            <person name="Jabbour D."/>
            <person name="Luo H."/>
            <person name="Baker S.E."/>
            <person name="Pisabarro A.G."/>
            <person name="Walton J.D."/>
            <person name="Blanchette R.A."/>
            <person name="Henrissat B."/>
            <person name="Martin F."/>
            <person name="Cullen D."/>
            <person name="Hibbett D.S."/>
            <person name="Grigoriev I.V."/>
        </authorList>
    </citation>
    <scope>NUCLEOTIDE SEQUENCE [LARGE SCALE GENOMIC DNA]</scope>
    <source>
        <strain evidence="12">MUCL 33604</strain>
    </source>
</reference>
<dbReference type="GO" id="GO:0009927">
    <property type="term" value="F:histidine phosphotransfer kinase activity"/>
    <property type="evidence" value="ECO:0007669"/>
    <property type="project" value="TreeGrafter"/>
</dbReference>
<dbReference type="CDD" id="cd00082">
    <property type="entry name" value="HisKA"/>
    <property type="match status" value="1"/>
</dbReference>
<evidence type="ECO:0000313" key="12">
    <source>
        <dbReference type="Proteomes" id="UP000027265"/>
    </source>
</evidence>
<dbReference type="InterPro" id="IPR003594">
    <property type="entry name" value="HATPase_dom"/>
</dbReference>
<feature type="transmembrane region" description="Helical" evidence="8">
    <location>
        <begin position="172"/>
        <end position="190"/>
    </location>
</feature>
<dbReference type="SMART" id="SM00388">
    <property type="entry name" value="HisKA"/>
    <property type="match status" value="1"/>
</dbReference>
<comment type="catalytic activity">
    <reaction evidence="1">
        <text>ATP + protein L-histidine = ADP + protein N-phospho-L-histidine.</text>
        <dbReference type="EC" id="2.7.13.3"/>
    </reaction>
</comment>
<dbReference type="PROSITE" id="PS50109">
    <property type="entry name" value="HIS_KIN"/>
    <property type="match status" value="1"/>
</dbReference>
<dbReference type="CDD" id="cd17546">
    <property type="entry name" value="REC_hyHK_CKI1_RcsC-like"/>
    <property type="match status" value="1"/>
</dbReference>
<evidence type="ECO:0000259" key="9">
    <source>
        <dbReference type="PROSITE" id="PS50109"/>
    </source>
</evidence>
<keyword evidence="5" id="KW-0418">Kinase</keyword>
<feature type="region of interest" description="Disordered" evidence="7">
    <location>
        <begin position="694"/>
        <end position="724"/>
    </location>
</feature>
<feature type="transmembrane region" description="Helical" evidence="8">
    <location>
        <begin position="202"/>
        <end position="221"/>
    </location>
</feature>
<dbReference type="Gene3D" id="3.40.50.2300">
    <property type="match status" value="1"/>
</dbReference>
<dbReference type="GO" id="GO:0005886">
    <property type="term" value="C:plasma membrane"/>
    <property type="evidence" value="ECO:0007669"/>
    <property type="project" value="TreeGrafter"/>
</dbReference>
<sequence>MAPRSPTLPIHRDDLGQRTRFDKPQQRGAFINFWRELVKRFTVSSTGAPTDGMGDDSETNASVAAAFPAARKQAGTEKDGGDWFVNEVVLTGEDDQHYRLDREKAAIRPSESPSSSLYRGTSGGIHQYQGGVLEWLRWRCWPAVLLFFDPKFEDSDRETEFQKHFWFSSKALSFYGSLYLILNWVLYLIMDRSVTHYEKITYYGGLTFFTLPIPFMVAANFPRKYGIFFQIWFCIAVWYCGITEVIQMKQCGFYTDDKCGGKDFLAMLYYNTALPAMMMFIVSRRFYNFIAQLVVLILFLVLVVPIQALFVRNVISFIIFSIFIQGLNYAREMGSLSLTRITSSRSYCSLKDAYRAQQKAQIAESKASDSKRRFASYIFHEVRVPLNTAMLAYQNLRSSNGFKDEHNNSIEIYALEVSLTMMQQVLNDVLDLQKMDAGKFESSPRPFPLHRAINSIMGPIAVATTAKSLNLRVDFDERIDQVSSPYNASEGVWVVGDEIRLRQVLTNLASNAVKFTPEGNGEVRVTTRLLAPLPRSKPDSELEVSDELAVDNPLLRQIDGKCDMLVVRIEVQDGGPGIQPSDLVDNRLFQPFVQTRVGKRDGSGSGLGLAIVQQIVSLSGGRLGVQSRKGDGAMFWVEFSYPMATIADVQATRNTHTTTPTPPISLIPTQTLTLDPRIYAIDNEFMFPLTMPALKRSRSSPPRTRPLPSMDAMHGMATSPQPPLHHNTSPALLEQVSAKGEASTDLIQTDDALRILVVDDDPLTRTLMTRMLAKLGCVVETADDGRQCLDILLKPPLDGVPPRSFDLVSLDNQMPVMTGEETVRELRSLGRKDLVVGCTGNALTEDQASYMEAGADRILTKPIMIK</sequence>
<dbReference type="AlphaFoldDB" id="A0A067Q4S0"/>
<feature type="domain" description="Response regulatory" evidence="10">
    <location>
        <begin position="754"/>
        <end position="866"/>
    </location>
</feature>
<keyword evidence="8" id="KW-0812">Transmembrane</keyword>
<evidence type="ECO:0000256" key="4">
    <source>
        <dbReference type="ARBA" id="ARBA00022679"/>
    </source>
</evidence>
<feature type="modified residue" description="4-aspartylphosphate" evidence="6">
    <location>
        <position position="811"/>
    </location>
</feature>
<dbReference type="GO" id="GO:0000155">
    <property type="term" value="F:phosphorelay sensor kinase activity"/>
    <property type="evidence" value="ECO:0007669"/>
    <property type="project" value="InterPro"/>
</dbReference>
<dbReference type="InterPro" id="IPR004358">
    <property type="entry name" value="Sig_transdc_His_kin-like_C"/>
</dbReference>
<gene>
    <name evidence="11" type="ORF">JAAARDRAFT_57408</name>
</gene>
<keyword evidence="8" id="KW-1133">Transmembrane helix</keyword>